<sequence>MSDNIYPFLHNAQYTETPTDELPLYVDVKWDDERCCAVLGDDGDPIFCAGADALHGWIMRALLTDRYADEHYSAAFGSELRRLIGRTWQPSTRMAEARRCIEDCLLQNPYIKSVTVDDASLRGNALHIACSVQTIYGNLTEEIDV</sequence>
<name>A0A8S5PBG2_9CAUD</name>
<protein>
    <recommendedName>
        <fullName evidence="2">DUF2634 domain-containing protein</fullName>
    </recommendedName>
</protein>
<dbReference type="Pfam" id="PF10934">
    <property type="entry name" value="Sheath_initiator"/>
    <property type="match status" value="1"/>
</dbReference>
<evidence type="ECO:0008006" key="2">
    <source>
        <dbReference type="Google" id="ProtNLM"/>
    </source>
</evidence>
<dbReference type="InterPro" id="IPR020288">
    <property type="entry name" value="Sheath_initiator"/>
</dbReference>
<accession>A0A8S5PBG2</accession>
<proteinExistence type="predicted"/>
<dbReference type="EMBL" id="BK015390">
    <property type="protein sequence ID" value="DAE04519.1"/>
    <property type="molecule type" value="Genomic_DNA"/>
</dbReference>
<organism evidence="1">
    <name type="scientific">Siphoviridae sp. ct0UO21</name>
    <dbReference type="NCBI Taxonomy" id="2825293"/>
    <lineage>
        <taxon>Viruses</taxon>
        <taxon>Duplodnaviria</taxon>
        <taxon>Heunggongvirae</taxon>
        <taxon>Uroviricota</taxon>
        <taxon>Caudoviricetes</taxon>
    </lineage>
</organism>
<evidence type="ECO:0000313" key="1">
    <source>
        <dbReference type="EMBL" id="DAE04519.1"/>
    </source>
</evidence>
<reference evidence="1" key="1">
    <citation type="journal article" date="2021" name="Proc. Natl. Acad. Sci. U.S.A.">
        <title>A Catalog of Tens of Thousands of Viruses from Human Metagenomes Reveals Hidden Associations with Chronic Diseases.</title>
        <authorList>
            <person name="Tisza M.J."/>
            <person name="Buck C.B."/>
        </authorList>
    </citation>
    <scope>NUCLEOTIDE SEQUENCE</scope>
    <source>
        <strain evidence="1">Ct0UO21</strain>
    </source>
</reference>